<dbReference type="InterPro" id="IPR015500">
    <property type="entry name" value="Peptidase_S8_subtilisin-rel"/>
</dbReference>
<evidence type="ECO:0000256" key="5">
    <source>
        <dbReference type="PROSITE-ProRule" id="PRU01240"/>
    </source>
</evidence>
<feature type="domain" description="Peptidase S8/S53" evidence="7">
    <location>
        <begin position="107"/>
        <end position="293"/>
    </location>
</feature>
<dbReference type="CDD" id="cd14814">
    <property type="entry name" value="Peptidase_M15"/>
    <property type="match status" value="1"/>
</dbReference>
<evidence type="ECO:0000259" key="7">
    <source>
        <dbReference type="Pfam" id="PF00082"/>
    </source>
</evidence>
<evidence type="ECO:0000256" key="6">
    <source>
        <dbReference type="SAM" id="MobiDB-lite"/>
    </source>
</evidence>
<evidence type="ECO:0000256" key="3">
    <source>
        <dbReference type="ARBA" id="ARBA00022801"/>
    </source>
</evidence>
<dbReference type="InterPro" id="IPR009045">
    <property type="entry name" value="Zn_M74/Hedgehog-like"/>
</dbReference>
<dbReference type="PANTHER" id="PTHR43806">
    <property type="entry name" value="PEPTIDASE S8"/>
    <property type="match status" value="1"/>
</dbReference>
<comment type="caution">
    <text evidence="9">The sequence shown here is derived from an EMBL/GenBank/DDBJ whole genome shotgun (WGS) entry which is preliminary data.</text>
</comment>
<feature type="compositionally biased region" description="Basic and acidic residues" evidence="6">
    <location>
        <begin position="735"/>
        <end position="763"/>
    </location>
</feature>
<evidence type="ECO:0000259" key="8">
    <source>
        <dbReference type="Pfam" id="PF02557"/>
    </source>
</evidence>
<dbReference type="PANTHER" id="PTHR43806:SF11">
    <property type="entry name" value="CEREVISIN-RELATED"/>
    <property type="match status" value="1"/>
</dbReference>
<evidence type="ECO:0000256" key="4">
    <source>
        <dbReference type="ARBA" id="ARBA00022825"/>
    </source>
</evidence>
<evidence type="ECO:0000313" key="10">
    <source>
        <dbReference type="Proteomes" id="UP001499843"/>
    </source>
</evidence>
<feature type="region of interest" description="Disordered" evidence="6">
    <location>
        <begin position="73"/>
        <end position="103"/>
    </location>
</feature>
<dbReference type="PROSITE" id="PS00138">
    <property type="entry name" value="SUBTILASE_SER"/>
    <property type="match status" value="1"/>
</dbReference>
<feature type="region of interest" description="Disordered" evidence="6">
    <location>
        <begin position="693"/>
        <end position="783"/>
    </location>
</feature>
<feature type="domain" description="D-alanyl-D-alanine carboxypeptidase-like core" evidence="8">
    <location>
        <begin position="800"/>
        <end position="952"/>
    </location>
</feature>
<dbReference type="PROSITE" id="PS51892">
    <property type="entry name" value="SUBTILASE"/>
    <property type="match status" value="1"/>
</dbReference>
<keyword evidence="10" id="KW-1185">Reference proteome</keyword>
<dbReference type="SUPFAM" id="SSF52743">
    <property type="entry name" value="Subtilisin-like"/>
    <property type="match status" value="1"/>
</dbReference>
<protein>
    <submittedName>
        <fullName evidence="9">Uncharacterized protein</fullName>
    </submittedName>
</protein>
<feature type="compositionally biased region" description="Basic and acidic residues" evidence="6">
    <location>
        <begin position="710"/>
        <end position="720"/>
    </location>
</feature>
<dbReference type="Gene3D" id="3.40.50.200">
    <property type="entry name" value="Peptidase S8/S53 domain"/>
    <property type="match status" value="1"/>
</dbReference>
<dbReference type="PRINTS" id="PR00723">
    <property type="entry name" value="SUBTILISIN"/>
</dbReference>
<feature type="active site" description="Charge relay system" evidence="5">
    <location>
        <position position="114"/>
    </location>
</feature>
<dbReference type="SUPFAM" id="SSF55166">
    <property type="entry name" value="Hedgehog/DD-peptidase"/>
    <property type="match status" value="1"/>
</dbReference>
<dbReference type="Pfam" id="PF02557">
    <property type="entry name" value="VanY"/>
    <property type="match status" value="1"/>
</dbReference>
<keyword evidence="3 5" id="KW-0378">Hydrolase</keyword>
<feature type="domain" description="Peptidase S8/S53" evidence="7">
    <location>
        <begin position="437"/>
        <end position="545"/>
    </location>
</feature>
<dbReference type="Proteomes" id="UP001499843">
    <property type="component" value="Unassembled WGS sequence"/>
</dbReference>
<evidence type="ECO:0000256" key="1">
    <source>
        <dbReference type="ARBA" id="ARBA00011073"/>
    </source>
</evidence>
<dbReference type="EMBL" id="BAAAQX010000078">
    <property type="protein sequence ID" value="GAA2219675.1"/>
    <property type="molecule type" value="Genomic_DNA"/>
</dbReference>
<dbReference type="RefSeq" id="WP_344496432.1">
    <property type="nucleotide sequence ID" value="NZ_BAAAQX010000078.1"/>
</dbReference>
<organism evidence="9 10">
    <name type="scientific">Nonomuraea monospora</name>
    <dbReference type="NCBI Taxonomy" id="568818"/>
    <lineage>
        <taxon>Bacteria</taxon>
        <taxon>Bacillati</taxon>
        <taxon>Actinomycetota</taxon>
        <taxon>Actinomycetes</taxon>
        <taxon>Streptosporangiales</taxon>
        <taxon>Streptosporangiaceae</taxon>
        <taxon>Nonomuraea</taxon>
    </lineage>
</organism>
<reference evidence="9 10" key="1">
    <citation type="journal article" date="2019" name="Int. J. Syst. Evol. Microbiol.">
        <title>The Global Catalogue of Microorganisms (GCM) 10K type strain sequencing project: providing services to taxonomists for standard genome sequencing and annotation.</title>
        <authorList>
            <consortium name="The Broad Institute Genomics Platform"/>
            <consortium name="The Broad Institute Genome Sequencing Center for Infectious Disease"/>
            <person name="Wu L."/>
            <person name="Ma J."/>
        </authorList>
    </citation>
    <scope>NUCLEOTIDE SEQUENCE [LARGE SCALE GENOMIC DNA]</scope>
    <source>
        <strain evidence="9 10">JCM 16114</strain>
    </source>
</reference>
<keyword evidence="2 5" id="KW-0645">Protease</keyword>
<comment type="similarity">
    <text evidence="1 5">Belongs to the peptidase S8 family.</text>
</comment>
<proteinExistence type="inferred from homology"/>
<dbReference type="Gene3D" id="3.30.1380.10">
    <property type="match status" value="1"/>
</dbReference>
<gene>
    <name evidence="9" type="ORF">GCM10009850_121170</name>
</gene>
<dbReference type="InterPro" id="IPR000209">
    <property type="entry name" value="Peptidase_S8/S53_dom"/>
</dbReference>
<feature type="active site" description="Charge relay system" evidence="5">
    <location>
        <position position="188"/>
    </location>
</feature>
<evidence type="ECO:0000313" key="9">
    <source>
        <dbReference type="EMBL" id="GAA2219675.1"/>
    </source>
</evidence>
<name>A0ABN3D4Z3_9ACTN</name>
<dbReference type="InterPro" id="IPR003709">
    <property type="entry name" value="VanY-like_core_dom"/>
</dbReference>
<keyword evidence="4 5" id="KW-0720">Serine protease</keyword>
<evidence type="ECO:0000256" key="2">
    <source>
        <dbReference type="ARBA" id="ARBA00022670"/>
    </source>
</evidence>
<dbReference type="InterPro" id="IPR050131">
    <property type="entry name" value="Peptidase_S8_subtilisin-like"/>
</dbReference>
<sequence>MDPALRELLRDAPADRTVEAIIRFRRPGVELPSVRLVARFGSVATCRLPLSAVREVWAHPDVVSLKAPRPISPEIATPAPPPSHPFSPSASWLPTGPSASRPPARTEVVVGVVDAGADFDHPNFKHADGTTRLLALWDQRHRSGSAPQPYGYGVVHTREDIDRALRTSHPYRTLGYHPADADRGGGAHGTHVMDIAAGNGAAGPAGMAPEASLVFVHLSNRGTGGLANLGDSVRLLEAVDFIVRTAGERPWVINLSLGCHGGPHDGSTPTELALDELLAAAPGRFLAQSCGNYYRARTHASGFLLPGRQRVLRFVTDPADTTVNEVEIWYSGADELTVRVDHPRIPAGPVVPLGGSADIVAGGRVAGRVYHRAHDPNNGDHHIDAFLYPWAPGGEWRVTLESRRVTDGRFHAWIERDEACPRCQARFLPSDADPASTIGTIANGRVPLVVGAYDAHSPGLPPGPTSSAGPTRDHRAKPDLAAPGVAVLAARSAPRGSARSPGLLTRKTGTSMAAPHVTGAVALCLQYGGHRLTAAEIRRLVLSSADPPPPRADRLGRGRLNVRALLAAVRRSLPPLTEVTAMEEHDRIAPLLSVAPARAYRELLYRPAGSLSAWLRDRFAVLAGPGQRAVDVPQAGDVLLRVVLGEPAAAGQCAIVSAAGLTRRLSSRRGAPSGWYAVASVMGPVGGRRSVRLLDPAGRVPPGQLLLRPRPVEPSDRSDPEEADPGPWTGTAEQEDFRTRVLAEHLRRSRASKGDPQRDLRDDELSDITRTPMTGGERKRVRTATATARAVDDLLEAANTALAAAQRAGHADARRTVELTVTSGYRSSAHQRQLWLDHFADKYYNRSRDARARIAEGPHSDAAVDYLLRPSGQGGYGLGGRIAAPGYSNHQNGVALDFHQVRTAGQAVPNDSDDPARCRWRHTWFHGWMRRNAAGRGFRPLATEEWHWEYRPGVPAASDLADFRGGKAWTFASAVHPQPVAVFCPKAALGQAEVDVLVFAHGLLTGCTRPKRVPLGFVTGAPFELGRIVDESGRPVVLVVPLLDWGNPCGEAVFGRGHRRLHPLGRPALLNAVVEESVAEVGRVRGGAVPAVRRLVVAGHSRAYDLLEPLAAGRDDAEMRQGALARLSEVWAFDTTYRGDVRNWTDWLRLNPSLRVRVYYRPGTGTARVGGRFLAQASDRLVVTQVEEGHCAVPATRLAELLPKPTP</sequence>
<dbReference type="InterPro" id="IPR023828">
    <property type="entry name" value="Peptidase_S8_Ser-AS"/>
</dbReference>
<dbReference type="Pfam" id="PF00082">
    <property type="entry name" value="Peptidase_S8"/>
    <property type="match status" value="2"/>
</dbReference>
<dbReference type="InterPro" id="IPR036852">
    <property type="entry name" value="Peptidase_S8/S53_dom_sf"/>
</dbReference>
<accession>A0ABN3D4Z3</accession>
<feature type="region of interest" description="Disordered" evidence="6">
    <location>
        <begin position="456"/>
        <end position="477"/>
    </location>
</feature>
<feature type="active site" description="Charge relay system" evidence="5">
    <location>
        <position position="511"/>
    </location>
</feature>
<dbReference type="Gene3D" id="2.60.120.1290">
    <property type="match status" value="1"/>
</dbReference>